<dbReference type="InterPro" id="IPR045338">
    <property type="entry name" value="DUF6535"/>
</dbReference>
<dbReference type="EMBL" id="JARKIF010000025">
    <property type="protein sequence ID" value="KAJ7614957.1"/>
    <property type="molecule type" value="Genomic_DNA"/>
</dbReference>
<feature type="transmembrane region" description="Helical" evidence="2">
    <location>
        <begin position="42"/>
        <end position="59"/>
    </location>
</feature>
<feature type="transmembrane region" description="Helical" evidence="2">
    <location>
        <begin position="204"/>
        <end position="229"/>
    </location>
</feature>
<dbReference type="Proteomes" id="UP001221142">
    <property type="component" value="Unassembled WGS sequence"/>
</dbReference>
<evidence type="ECO:0000256" key="1">
    <source>
        <dbReference type="SAM" id="MobiDB-lite"/>
    </source>
</evidence>
<protein>
    <recommendedName>
        <fullName evidence="3">DUF6535 domain-containing protein</fullName>
    </recommendedName>
</protein>
<feature type="transmembrane region" description="Helical" evidence="2">
    <location>
        <begin position="177"/>
        <end position="198"/>
    </location>
</feature>
<keyword evidence="2" id="KW-1133">Transmembrane helix</keyword>
<evidence type="ECO:0000256" key="2">
    <source>
        <dbReference type="SAM" id="Phobius"/>
    </source>
</evidence>
<evidence type="ECO:0000313" key="5">
    <source>
        <dbReference type="Proteomes" id="UP001221142"/>
    </source>
</evidence>
<comment type="caution">
    <text evidence="4">The sequence shown here is derived from an EMBL/GenBank/DDBJ whole genome shotgun (WGS) entry which is preliminary data.</text>
</comment>
<dbReference type="Pfam" id="PF20153">
    <property type="entry name" value="DUF6535"/>
    <property type="match status" value="1"/>
</dbReference>
<keyword evidence="2" id="KW-0812">Transmembrane</keyword>
<feature type="transmembrane region" description="Helical" evidence="2">
    <location>
        <begin position="117"/>
        <end position="135"/>
    </location>
</feature>
<reference evidence="4" key="1">
    <citation type="submission" date="2023-03" db="EMBL/GenBank/DDBJ databases">
        <title>Massive genome expansion in bonnet fungi (Mycena s.s.) driven by repeated elements and novel gene families across ecological guilds.</title>
        <authorList>
            <consortium name="Lawrence Berkeley National Laboratory"/>
            <person name="Harder C.B."/>
            <person name="Miyauchi S."/>
            <person name="Viragh M."/>
            <person name="Kuo A."/>
            <person name="Thoen E."/>
            <person name="Andreopoulos B."/>
            <person name="Lu D."/>
            <person name="Skrede I."/>
            <person name="Drula E."/>
            <person name="Henrissat B."/>
            <person name="Morin E."/>
            <person name="Kohler A."/>
            <person name="Barry K."/>
            <person name="LaButti K."/>
            <person name="Morin E."/>
            <person name="Salamov A."/>
            <person name="Lipzen A."/>
            <person name="Mereny Z."/>
            <person name="Hegedus B."/>
            <person name="Baldrian P."/>
            <person name="Stursova M."/>
            <person name="Weitz H."/>
            <person name="Taylor A."/>
            <person name="Grigoriev I.V."/>
            <person name="Nagy L.G."/>
            <person name="Martin F."/>
            <person name="Kauserud H."/>
        </authorList>
    </citation>
    <scope>NUCLEOTIDE SEQUENCE</scope>
    <source>
        <strain evidence="4">9284</strain>
    </source>
</reference>
<evidence type="ECO:0000313" key="4">
    <source>
        <dbReference type="EMBL" id="KAJ7614957.1"/>
    </source>
</evidence>
<proteinExistence type="predicted"/>
<organism evidence="4 5">
    <name type="scientific">Roridomyces roridus</name>
    <dbReference type="NCBI Taxonomy" id="1738132"/>
    <lineage>
        <taxon>Eukaryota</taxon>
        <taxon>Fungi</taxon>
        <taxon>Dikarya</taxon>
        <taxon>Basidiomycota</taxon>
        <taxon>Agaricomycotina</taxon>
        <taxon>Agaricomycetes</taxon>
        <taxon>Agaricomycetidae</taxon>
        <taxon>Agaricales</taxon>
        <taxon>Marasmiineae</taxon>
        <taxon>Mycenaceae</taxon>
        <taxon>Roridomyces</taxon>
    </lineage>
</organism>
<feature type="compositionally biased region" description="Basic and acidic residues" evidence="1">
    <location>
        <begin position="266"/>
        <end position="286"/>
    </location>
</feature>
<keyword evidence="2" id="KW-0472">Membrane</keyword>
<accession>A0AAD7BAV4</accession>
<feature type="domain" description="DUF6535" evidence="3">
    <location>
        <begin position="18"/>
        <end position="198"/>
    </location>
</feature>
<gene>
    <name evidence="4" type="ORF">FB45DRAFT_1109325</name>
</gene>
<name>A0AAD7BAV4_9AGAR</name>
<evidence type="ECO:0000259" key="3">
    <source>
        <dbReference type="Pfam" id="PF20153"/>
    </source>
</evidence>
<keyword evidence="5" id="KW-1185">Reference proteome</keyword>
<sequence length="925" mass="103373">MTRGDPKYTDESAATKLWAVYVSEAEKYDKALVKSWKADMDGLLIFAGLFSASLTAFLIESYATLMPDEGEATIAILMQISRQITAGSSGNSSSFAPELPNFDDFQPSTASLACNTLWFLSLGLSLSCALMATLVEQWARDFIQRTDMRPSPPIRARIFSYLYYGLRRFRMHSVVELVPLLLHISVALFFAGLIPFLYPVNKAVMGVCAFVLLVIVGGYAGLTVLPILYSDCPYRTPLSSLARYIWMCGERADRLDPRGPGSFGSEKSRSLTDVMTRDAVKESPQRSERDSRALVWTMKSLTADSELEPLIEALPDIVWDGRGPRELYRDQVQALLNPSARLLPRIEDLLRSCEGGPIVAQSLRERRQVACLKAIWAIAHLEPVNPDEPFYGFDFDLLVPTTKFSPAVQRYLVSAMAIARFNFADWYERERQRVRALVDGCRDQLSDSTAVIPLHILPGIAADFERLERQSAAAVGRFEPDADYWEYRLQFPAVWMANTRGQTISLSSSRSEVRHWLDHASVALKSRGASRLKIFCSFIQAVSDLEFPPYELESTCRAMTAGSSWDRPLAKKDLGMLESALRYITSPAHLSRLKAHLGMHHIDTILAIMVSFWQAHMHNGHGVQDSTSEAFAECLLRYIGVRGTDETLMGAFQDCDHHIISSALSAHFQRRWCPAEDFKLLWRWCAFYCSFSKRRSPQDGAYRATFRLPTGFDGNTVLAVETGAPPDIAPSVLALLGLLMIRTSAPSSHAIESPAGTGLIEWRSAMEWRRSTYWLALTEFMERCAAAAALPVYRANETLDCILAEETWYPQKVTSGLQRRFAEGFTGLVTQDGSTHTHAVMINLLVRSFVFKWYTPEPIAQSSFKFDDPEAGRIVREALERFVGGLEGGEAGLGDGLHEARIIAENLRKQEERVDSSSLSGLLGE</sequence>
<dbReference type="AlphaFoldDB" id="A0AAD7BAV4"/>
<feature type="region of interest" description="Disordered" evidence="1">
    <location>
        <begin position="257"/>
        <end position="286"/>
    </location>
</feature>